<dbReference type="InterPro" id="IPR017441">
    <property type="entry name" value="Protein_kinase_ATP_BS"/>
</dbReference>
<feature type="domain" description="Protein kinase" evidence="7">
    <location>
        <begin position="88"/>
        <end position="357"/>
    </location>
</feature>
<keyword evidence="6" id="KW-1133">Transmembrane helix</keyword>
<evidence type="ECO:0000256" key="2">
    <source>
        <dbReference type="ARBA" id="ARBA00022741"/>
    </source>
</evidence>
<evidence type="ECO:0000256" key="3">
    <source>
        <dbReference type="ARBA" id="ARBA00022777"/>
    </source>
</evidence>
<evidence type="ECO:0000256" key="6">
    <source>
        <dbReference type="SAM" id="Phobius"/>
    </source>
</evidence>
<feature type="transmembrane region" description="Helical" evidence="6">
    <location>
        <begin position="419"/>
        <end position="442"/>
    </location>
</feature>
<evidence type="ECO:0000313" key="8">
    <source>
        <dbReference type="EMBL" id="QEG38237.1"/>
    </source>
</evidence>
<keyword evidence="2 5" id="KW-0547">Nucleotide-binding</keyword>
<proteinExistence type="predicted"/>
<evidence type="ECO:0000256" key="4">
    <source>
        <dbReference type="ARBA" id="ARBA00022840"/>
    </source>
</evidence>
<dbReference type="GO" id="GO:0005524">
    <property type="term" value="F:ATP binding"/>
    <property type="evidence" value="ECO:0007669"/>
    <property type="project" value="UniProtKB-UniRule"/>
</dbReference>
<dbReference type="RefSeq" id="WP_068134830.1">
    <property type="nucleotide sequence ID" value="NZ_CP042914.1"/>
</dbReference>
<keyword evidence="6" id="KW-0812">Transmembrane</keyword>
<dbReference type="OrthoDB" id="6111975at2"/>
<dbReference type="Pfam" id="PF00069">
    <property type="entry name" value="Pkinase"/>
    <property type="match status" value="1"/>
</dbReference>
<dbReference type="EMBL" id="CP042914">
    <property type="protein sequence ID" value="QEG38237.1"/>
    <property type="molecule type" value="Genomic_DNA"/>
</dbReference>
<evidence type="ECO:0000256" key="5">
    <source>
        <dbReference type="PROSITE-ProRule" id="PRU10141"/>
    </source>
</evidence>
<evidence type="ECO:0000259" key="7">
    <source>
        <dbReference type="PROSITE" id="PS50011"/>
    </source>
</evidence>
<dbReference type="InterPro" id="IPR008271">
    <property type="entry name" value="Ser/Thr_kinase_AS"/>
</dbReference>
<name>A0A5B9QGM9_9BACT</name>
<dbReference type="SMART" id="SM00220">
    <property type="entry name" value="S_TKc"/>
    <property type="match status" value="1"/>
</dbReference>
<feature type="transmembrane region" description="Helical" evidence="6">
    <location>
        <begin position="388"/>
        <end position="413"/>
    </location>
</feature>
<dbReference type="InterPro" id="IPR000719">
    <property type="entry name" value="Prot_kinase_dom"/>
</dbReference>
<keyword evidence="1 8" id="KW-0808">Transferase</keyword>
<dbReference type="EC" id="2.7.11.1" evidence="8"/>
<dbReference type="PANTHER" id="PTHR43289">
    <property type="entry name" value="MITOGEN-ACTIVATED PROTEIN KINASE KINASE KINASE 20-RELATED"/>
    <property type="match status" value="1"/>
</dbReference>
<gene>
    <name evidence="8" type="primary">prkC_3</name>
    <name evidence="8" type="ORF">UC8_01920</name>
</gene>
<reference evidence="8 9" key="1">
    <citation type="submission" date="2019-08" db="EMBL/GenBank/DDBJ databases">
        <title>Deep-cultivation of Planctomycetes and their phenomic and genomic characterization uncovers novel biology.</title>
        <authorList>
            <person name="Wiegand S."/>
            <person name="Jogler M."/>
            <person name="Boedeker C."/>
            <person name="Pinto D."/>
            <person name="Vollmers J."/>
            <person name="Rivas-Marin E."/>
            <person name="Kohn T."/>
            <person name="Peeters S.H."/>
            <person name="Heuer A."/>
            <person name="Rast P."/>
            <person name="Oberbeckmann S."/>
            <person name="Bunk B."/>
            <person name="Jeske O."/>
            <person name="Meyerdierks A."/>
            <person name="Storesund J.E."/>
            <person name="Kallscheuer N."/>
            <person name="Luecker S."/>
            <person name="Lage O.M."/>
            <person name="Pohl T."/>
            <person name="Merkel B.J."/>
            <person name="Hornburger P."/>
            <person name="Mueller R.-W."/>
            <person name="Bruemmer F."/>
            <person name="Labrenz M."/>
            <person name="Spormann A.M."/>
            <person name="Op den Camp H."/>
            <person name="Overmann J."/>
            <person name="Amann R."/>
            <person name="Jetten M.S.M."/>
            <person name="Mascher T."/>
            <person name="Medema M.H."/>
            <person name="Devos D.P."/>
            <person name="Kaster A.-K."/>
            <person name="Ovreas L."/>
            <person name="Rohde M."/>
            <person name="Galperin M.Y."/>
            <person name="Jogler C."/>
        </authorList>
    </citation>
    <scope>NUCLEOTIDE SEQUENCE [LARGE SCALE GENOMIC DNA]</scope>
    <source>
        <strain evidence="8 9">UC8</strain>
    </source>
</reference>
<keyword evidence="3 8" id="KW-0418">Kinase</keyword>
<feature type="transmembrane region" description="Helical" evidence="6">
    <location>
        <begin position="486"/>
        <end position="509"/>
    </location>
</feature>
<accession>A0A5B9QGM9</accession>
<dbReference type="PANTHER" id="PTHR43289:SF6">
    <property type="entry name" value="SERINE_THREONINE-PROTEIN KINASE NEKL-3"/>
    <property type="match status" value="1"/>
</dbReference>
<dbReference type="Gene3D" id="1.10.510.10">
    <property type="entry name" value="Transferase(Phosphotransferase) domain 1"/>
    <property type="match status" value="1"/>
</dbReference>
<dbReference type="PROSITE" id="PS00108">
    <property type="entry name" value="PROTEIN_KINASE_ST"/>
    <property type="match status" value="1"/>
</dbReference>
<keyword evidence="6" id="KW-0472">Membrane</keyword>
<dbReference type="Proteomes" id="UP000325286">
    <property type="component" value="Chromosome"/>
</dbReference>
<dbReference type="GO" id="GO:0004674">
    <property type="term" value="F:protein serine/threonine kinase activity"/>
    <property type="evidence" value="ECO:0007669"/>
    <property type="project" value="UniProtKB-EC"/>
</dbReference>
<keyword evidence="9" id="KW-1185">Reference proteome</keyword>
<evidence type="ECO:0000256" key="1">
    <source>
        <dbReference type="ARBA" id="ARBA00022679"/>
    </source>
</evidence>
<protein>
    <submittedName>
        <fullName evidence="8">Serine/threonine-protein kinase PrkC</fullName>
        <ecNumber evidence="8">2.7.11.1</ecNumber>
    </submittedName>
</protein>
<keyword evidence="4 5" id="KW-0067">ATP-binding</keyword>
<dbReference type="SUPFAM" id="SSF56112">
    <property type="entry name" value="Protein kinase-like (PK-like)"/>
    <property type="match status" value="1"/>
</dbReference>
<dbReference type="PROSITE" id="PS50011">
    <property type="entry name" value="PROTEIN_KINASE_DOM"/>
    <property type="match status" value="1"/>
</dbReference>
<feature type="transmembrane region" description="Helical" evidence="6">
    <location>
        <begin position="454"/>
        <end position="474"/>
    </location>
</feature>
<feature type="binding site" evidence="5">
    <location>
        <position position="117"/>
    </location>
    <ligand>
        <name>ATP</name>
        <dbReference type="ChEBI" id="CHEBI:30616"/>
    </ligand>
</feature>
<organism evidence="8 9">
    <name type="scientific">Roseimaritima ulvae</name>
    <dbReference type="NCBI Taxonomy" id="980254"/>
    <lineage>
        <taxon>Bacteria</taxon>
        <taxon>Pseudomonadati</taxon>
        <taxon>Planctomycetota</taxon>
        <taxon>Planctomycetia</taxon>
        <taxon>Pirellulales</taxon>
        <taxon>Pirellulaceae</taxon>
        <taxon>Roseimaritima</taxon>
    </lineage>
</organism>
<dbReference type="AlphaFoldDB" id="A0A5B9QGM9"/>
<evidence type="ECO:0000313" key="9">
    <source>
        <dbReference type="Proteomes" id="UP000325286"/>
    </source>
</evidence>
<dbReference type="Gene3D" id="3.30.200.20">
    <property type="entry name" value="Phosphorylase Kinase, domain 1"/>
    <property type="match status" value="1"/>
</dbReference>
<dbReference type="CDD" id="cd14014">
    <property type="entry name" value="STKc_PknB_like"/>
    <property type="match status" value="1"/>
</dbReference>
<dbReference type="PROSITE" id="PS00107">
    <property type="entry name" value="PROTEIN_KINASE_ATP"/>
    <property type="match status" value="1"/>
</dbReference>
<dbReference type="KEGG" id="rul:UC8_01920"/>
<sequence>MDPARCKELFLQAVERHPPADWPKFLDQHCDGDVGLRKRIEELLTAHRSGAAAADDLQPPSAASTTYVEPTQVIGKEANTELLSVGHFQIQRLVGRGGMGNIFLAFDEQLERLVALKLPRIDLYGNPGLRKQFLREAQVAAKLRHPGLVEIYEYGVNDSLCFMASRWCNGGDLAAWIEKHPGPHGPQLVANFMMQVCSAVGHCHQAAVLHLDIKPGNIMLERAAGDTGLGTPLLTDFGLSRVVEQSQAETQTSVIRGTPLYMSPEQAECRGAEIGPHTDVFALGVVMFELLHGKRPFSGGTSTEILDEIRAGSIASSHVEKQVPEDLRCIWKVCLQRRTTDRYANATDLGNDLQRFLDRTPIKARPPSAGRRMWYWLTNAERIRHAGIAMLAIQVPGMLSLIILGAAIVLGISPFGSDVAAYGLQAGAIVVGVNVPSAIMGLKAIAGYWWSIPCGLTMSVAYLVTATLMLLQIIPAFDIYIDFPAAAYIATLINSVFAAMQTIVFAMAIPAAIRLHHQNC</sequence>
<dbReference type="InterPro" id="IPR011009">
    <property type="entry name" value="Kinase-like_dom_sf"/>
</dbReference>